<accession>A0A1N6IX65</accession>
<keyword evidence="1" id="KW-0732">Signal</keyword>
<gene>
    <name evidence="2" type="ORF">SAMN02745161_3022</name>
</gene>
<name>A0A1N6IX65_9BACT</name>
<protein>
    <recommendedName>
        <fullName evidence="4">DUF732 domain-containing protein</fullName>
    </recommendedName>
</protein>
<dbReference type="EMBL" id="FSRG01000007">
    <property type="protein sequence ID" value="SIO36624.1"/>
    <property type="molecule type" value="Genomic_DNA"/>
</dbReference>
<keyword evidence="3" id="KW-1185">Reference proteome</keyword>
<evidence type="ECO:0008006" key="4">
    <source>
        <dbReference type="Google" id="ProtNLM"/>
    </source>
</evidence>
<dbReference type="RefSeq" id="WP_074217765.1">
    <property type="nucleotide sequence ID" value="NZ_FSRG01000007.1"/>
</dbReference>
<evidence type="ECO:0000313" key="3">
    <source>
        <dbReference type="Proteomes" id="UP000184694"/>
    </source>
</evidence>
<organism evidence="2 3">
    <name type="scientific">Halodesulfovibrio marinisediminis DSM 17456</name>
    <dbReference type="NCBI Taxonomy" id="1121457"/>
    <lineage>
        <taxon>Bacteria</taxon>
        <taxon>Pseudomonadati</taxon>
        <taxon>Thermodesulfobacteriota</taxon>
        <taxon>Desulfovibrionia</taxon>
        <taxon>Desulfovibrionales</taxon>
        <taxon>Desulfovibrionaceae</taxon>
        <taxon>Halodesulfovibrio</taxon>
    </lineage>
</organism>
<evidence type="ECO:0000256" key="1">
    <source>
        <dbReference type="SAM" id="SignalP"/>
    </source>
</evidence>
<proteinExistence type="predicted"/>
<dbReference type="AlphaFoldDB" id="A0A1N6IX65"/>
<dbReference type="Proteomes" id="UP000184694">
    <property type="component" value="Unassembled WGS sequence"/>
</dbReference>
<reference evidence="3" key="1">
    <citation type="submission" date="2016-11" db="EMBL/GenBank/DDBJ databases">
        <authorList>
            <person name="Varghese N."/>
            <person name="Submissions S."/>
        </authorList>
    </citation>
    <scope>NUCLEOTIDE SEQUENCE [LARGE SCALE GENOMIC DNA]</scope>
    <source>
        <strain evidence="3">DSM 17456</strain>
    </source>
</reference>
<feature type="chain" id="PRO_5013269482" description="DUF732 domain-containing protein" evidence="1">
    <location>
        <begin position="21"/>
        <end position="86"/>
    </location>
</feature>
<sequence length="86" mass="9043">MKLFFTGLIATLLMSTPALASDFDGYDTSDIAMANQIINSDSCSNEQKAALDDLFDAADLSAYFSGNSKPSNAAEATLIKAASICH</sequence>
<evidence type="ECO:0000313" key="2">
    <source>
        <dbReference type="EMBL" id="SIO36624.1"/>
    </source>
</evidence>
<feature type="signal peptide" evidence="1">
    <location>
        <begin position="1"/>
        <end position="20"/>
    </location>
</feature>